<protein>
    <submittedName>
        <fullName evidence="1">Uncharacterized protein</fullName>
    </submittedName>
</protein>
<gene>
    <name evidence="1" type="ORF">ACFOEI_17110</name>
</gene>
<dbReference type="RefSeq" id="WP_019018696.1">
    <property type="nucleotide sequence ID" value="NZ_BMXD01000001.1"/>
</dbReference>
<proteinExistence type="predicted"/>
<sequence>MALKNRLFALTLGVPLLLTLLYTGYLLVQDSQQRSTMLQTRMEEAIDLLSPSLASALNTGDRASLEDLTQASSTFRGSSPSLSG</sequence>
<reference evidence="2" key="1">
    <citation type="journal article" date="2019" name="Int. J. Syst. Evol. Microbiol.">
        <title>The Global Catalogue of Microorganisms (GCM) 10K type strain sequencing project: providing services to taxonomists for standard genome sequencing and annotation.</title>
        <authorList>
            <consortium name="The Broad Institute Genomics Platform"/>
            <consortium name="The Broad Institute Genome Sequencing Center for Infectious Disease"/>
            <person name="Wu L."/>
            <person name="Ma J."/>
        </authorList>
    </citation>
    <scope>NUCLEOTIDE SEQUENCE [LARGE SCALE GENOMIC DNA]</scope>
    <source>
        <strain evidence="2">KCTC 12847</strain>
    </source>
</reference>
<organism evidence="1 2">
    <name type="scientific">Modicisalibacter luteus</name>
    <dbReference type="NCBI Taxonomy" id="453962"/>
    <lineage>
        <taxon>Bacteria</taxon>
        <taxon>Pseudomonadati</taxon>
        <taxon>Pseudomonadota</taxon>
        <taxon>Gammaproteobacteria</taxon>
        <taxon>Oceanospirillales</taxon>
        <taxon>Halomonadaceae</taxon>
        <taxon>Modicisalibacter</taxon>
    </lineage>
</organism>
<accession>A0ABV7M4D5</accession>
<name>A0ABV7M4D5_9GAMM</name>
<dbReference type="Proteomes" id="UP001595640">
    <property type="component" value="Unassembled WGS sequence"/>
</dbReference>
<dbReference type="EMBL" id="JBHRUH010000031">
    <property type="protein sequence ID" value="MFC3293772.1"/>
    <property type="molecule type" value="Genomic_DNA"/>
</dbReference>
<evidence type="ECO:0000313" key="1">
    <source>
        <dbReference type="EMBL" id="MFC3293772.1"/>
    </source>
</evidence>
<comment type="caution">
    <text evidence="1">The sequence shown here is derived from an EMBL/GenBank/DDBJ whole genome shotgun (WGS) entry which is preliminary data.</text>
</comment>
<keyword evidence="2" id="KW-1185">Reference proteome</keyword>
<evidence type="ECO:0000313" key="2">
    <source>
        <dbReference type="Proteomes" id="UP001595640"/>
    </source>
</evidence>